<comment type="caution">
    <text evidence="1">The sequence shown here is derived from an EMBL/GenBank/DDBJ whole genome shotgun (WGS) entry which is preliminary data.</text>
</comment>
<reference evidence="1 2" key="1">
    <citation type="journal article" date="2019" name="Int. J. Syst. Evol. Microbiol.">
        <title>The Global Catalogue of Microorganisms (GCM) 10K type strain sequencing project: providing services to taxonomists for standard genome sequencing and annotation.</title>
        <authorList>
            <consortium name="The Broad Institute Genomics Platform"/>
            <consortium name="The Broad Institute Genome Sequencing Center for Infectious Disease"/>
            <person name="Wu L."/>
            <person name="Ma J."/>
        </authorList>
    </citation>
    <scope>NUCLEOTIDE SEQUENCE [LARGE SCALE GENOMIC DNA]</scope>
    <source>
        <strain evidence="1 2">JCM 10367</strain>
    </source>
</reference>
<organism evidence="1 2">
    <name type="scientific">Streptomyces thermocarboxydovorans</name>
    <dbReference type="NCBI Taxonomy" id="59298"/>
    <lineage>
        <taxon>Bacteria</taxon>
        <taxon>Bacillati</taxon>
        <taxon>Actinomycetota</taxon>
        <taxon>Actinomycetes</taxon>
        <taxon>Kitasatosporales</taxon>
        <taxon>Streptomycetaceae</taxon>
        <taxon>Streptomyces</taxon>
    </lineage>
</organism>
<dbReference type="Proteomes" id="UP001500724">
    <property type="component" value="Unassembled WGS sequence"/>
</dbReference>
<gene>
    <name evidence="1" type="ORF">GCM10009535_12420</name>
</gene>
<evidence type="ECO:0000313" key="2">
    <source>
        <dbReference type="Proteomes" id="UP001500724"/>
    </source>
</evidence>
<protein>
    <submittedName>
        <fullName evidence="1">Uncharacterized protein</fullName>
    </submittedName>
</protein>
<dbReference type="RefSeq" id="WP_343998347.1">
    <property type="nucleotide sequence ID" value="NZ_BAAAGU010000009.1"/>
</dbReference>
<dbReference type="EMBL" id="BAAAGU010000009">
    <property type="protein sequence ID" value="GAA0637533.1"/>
    <property type="molecule type" value="Genomic_DNA"/>
</dbReference>
<evidence type="ECO:0000313" key="1">
    <source>
        <dbReference type="EMBL" id="GAA0637533.1"/>
    </source>
</evidence>
<accession>A0ABN1HC12</accession>
<proteinExistence type="predicted"/>
<keyword evidence="2" id="KW-1185">Reference proteome</keyword>
<name>A0ABN1HC12_9ACTN</name>
<sequence length="63" mass="6824">MNANLPACRPQCAQHGAMELRLGHTAEQRWCGTWYVCAAHRCQTATLIPSAALAAQMEGQAAR</sequence>